<dbReference type="PATRIC" id="fig|1486262.3.peg.1961"/>
<protein>
    <submittedName>
        <fullName evidence="2">Uncharacterized protein</fullName>
    </submittedName>
</protein>
<evidence type="ECO:0000313" key="2">
    <source>
        <dbReference type="EMBL" id="AJY45855.1"/>
    </source>
</evidence>
<dbReference type="Proteomes" id="UP000032611">
    <property type="component" value="Chromosome"/>
</dbReference>
<proteinExistence type="predicted"/>
<gene>
    <name evidence="2" type="ORF">TM49_09470</name>
</gene>
<keyword evidence="3" id="KW-1185">Reference proteome</keyword>
<dbReference type="OrthoDB" id="8279531at2"/>
<dbReference type="EMBL" id="CP010803">
    <property type="protein sequence ID" value="AJY45855.1"/>
    <property type="molecule type" value="Genomic_DNA"/>
</dbReference>
<evidence type="ECO:0000313" key="3">
    <source>
        <dbReference type="Proteomes" id="UP000032611"/>
    </source>
</evidence>
<name>A0A0D5LPL3_MAREN</name>
<feature type="signal peptide" evidence="1">
    <location>
        <begin position="1"/>
        <end position="20"/>
    </location>
</feature>
<dbReference type="RefSeq" id="WP_045680813.1">
    <property type="nucleotide sequence ID" value="NZ_CP010803.1"/>
</dbReference>
<keyword evidence="1" id="KW-0732">Signal</keyword>
<reference evidence="2 3" key="1">
    <citation type="journal article" date="2015" name="Genome Announc.">
        <title>Complete genome sequence of Martelella endophytica YC6887, which has antifungal activity associated with a halophyte.</title>
        <authorList>
            <person name="Khan A."/>
            <person name="Khan H."/>
            <person name="Chung E.J."/>
            <person name="Hossain M.T."/>
            <person name="Chung Y.R."/>
        </authorList>
    </citation>
    <scope>NUCLEOTIDE SEQUENCE [LARGE SCALE GENOMIC DNA]</scope>
    <source>
        <strain evidence="2">YC6887</strain>
    </source>
</reference>
<evidence type="ECO:0000256" key="1">
    <source>
        <dbReference type="SAM" id="SignalP"/>
    </source>
</evidence>
<accession>A0A0D5LPL3</accession>
<dbReference type="KEGG" id="mey:TM49_09470"/>
<organism evidence="2 3">
    <name type="scientific">Martelella endophytica</name>
    <dbReference type="NCBI Taxonomy" id="1486262"/>
    <lineage>
        <taxon>Bacteria</taxon>
        <taxon>Pseudomonadati</taxon>
        <taxon>Pseudomonadota</taxon>
        <taxon>Alphaproteobacteria</taxon>
        <taxon>Hyphomicrobiales</taxon>
        <taxon>Aurantimonadaceae</taxon>
        <taxon>Martelella</taxon>
    </lineage>
</organism>
<sequence>MKTIIATIALLGTISAPAFALQPIPGSITYGGSQYGQLAKSPVGSAMTNDFYSNGQHYVETYVVGPDHKLKLIERSQKNSN</sequence>
<feature type="chain" id="PRO_5002295164" evidence="1">
    <location>
        <begin position="21"/>
        <end position="81"/>
    </location>
</feature>
<dbReference type="HOGENOM" id="CLU_166165_1_0_5"/>
<dbReference type="AlphaFoldDB" id="A0A0D5LPL3"/>